<dbReference type="Pfam" id="PF08281">
    <property type="entry name" value="Sigma70_r4_2"/>
    <property type="match status" value="1"/>
</dbReference>
<evidence type="ECO:0000256" key="6">
    <source>
        <dbReference type="RuleBase" id="RU000716"/>
    </source>
</evidence>
<dbReference type="PANTHER" id="PTHR43133">
    <property type="entry name" value="RNA POLYMERASE ECF-TYPE SIGMA FACTO"/>
    <property type="match status" value="1"/>
</dbReference>
<dbReference type="InterPro" id="IPR007627">
    <property type="entry name" value="RNA_pol_sigma70_r2"/>
</dbReference>
<dbReference type="OrthoDB" id="9794508at2"/>
<accession>A0A4U1MJC5</accession>
<dbReference type="GO" id="GO:0003677">
    <property type="term" value="F:DNA binding"/>
    <property type="evidence" value="ECO:0007669"/>
    <property type="project" value="UniProtKB-KW"/>
</dbReference>
<comment type="similarity">
    <text evidence="1 6">Belongs to the sigma-70 factor family. ECF subfamily.</text>
</comment>
<dbReference type="InterPro" id="IPR013325">
    <property type="entry name" value="RNA_pol_sigma_r2"/>
</dbReference>
<keyword evidence="5 6" id="KW-0804">Transcription</keyword>
<reference evidence="9 10" key="1">
    <citation type="submission" date="2019-04" db="EMBL/GenBank/DDBJ databases">
        <title>Genome sequence of Bacillus hwajinpoensis strain Y2.</title>
        <authorList>
            <person name="Fair J.L."/>
            <person name="Maclea K.S."/>
        </authorList>
    </citation>
    <scope>NUCLEOTIDE SEQUENCE [LARGE SCALE GENOMIC DNA]</scope>
    <source>
        <strain evidence="9 10">Y2</strain>
    </source>
</reference>
<keyword evidence="2 6" id="KW-0805">Transcription regulation</keyword>
<dbReference type="EMBL" id="SWFM01000001">
    <property type="protein sequence ID" value="TKD71509.1"/>
    <property type="molecule type" value="Genomic_DNA"/>
</dbReference>
<protein>
    <recommendedName>
        <fullName evidence="6">RNA polymerase sigma factor</fullName>
    </recommendedName>
</protein>
<dbReference type="InterPro" id="IPR000838">
    <property type="entry name" value="RNA_pol_sigma70_ECF_CS"/>
</dbReference>
<evidence type="ECO:0000313" key="10">
    <source>
        <dbReference type="Proteomes" id="UP000310541"/>
    </source>
</evidence>
<dbReference type="SUPFAM" id="SSF88946">
    <property type="entry name" value="Sigma2 domain of RNA polymerase sigma factors"/>
    <property type="match status" value="1"/>
</dbReference>
<gene>
    <name evidence="9" type="ORF">FBF83_01475</name>
</gene>
<dbReference type="GO" id="GO:0016987">
    <property type="term" value="F:sigma factor activity"/>
    <property type="evidence" value="ECO:0007669"/>
    <property type="project" value="UniProtKB-KW"/>
</dbReference>
<evidence type="ECO:0000256" key="4">
    <source>
        <dbReference type="ARBA" id="ARBA00023125"/>
    </source>
</evidence>
<dbReference type="InterPro" id="IPR036388">
    <property type="entry name" value="WH-like_DNA-bd_sf"/>
</dbReference>
<comment type="caution">
    <text evidence="9">The sequence shown here is derived from an EMBL/GenBank/DDBJ whole genome shotgun (WGS) entry which is preliminary data.</text>
</comment>
<dbReference type="RefSeq" id="WP_136945384.1">
    <property type="nucleotide sequence ID" value="NZ_SWFM01000001.1"/>
</dbReference>
<evidence type="ECO:0000256" key="1">
    <source>
        <dbReference type="ARBA" id="ARBA00010641"/>
    </source>
</evidence>
<dbReference type="SUPFAM" id="SSF88659">
    <property type="entry name" value="Sigma3 and sigma4 domains of RNA polymerase sigma factors"/>
    <property type="match status" value="1"/>
</dbReference>
<evidence type="ECO:0000256" key="2">
    <source>
        <dbReference type="ARBA" id="ARBA00023015"/>
    </source>
</evidence>
<feature type="domain" description="RNA polymerase sigma factor 70 region 4 type 2" evidence="8">
    <location>
        <begin position="99"/>
        <end position="140"/>
    </location>
</feature>
<organism evidence="9 10">
    <name type="scientific">Guptibacillus hwajinpoensis</name>
    <dbReference type="NCBI Taxonomy" id="208199"/>
    <lineage>
        <taxon>Bacteria</taxon>
        <taxon>Bacillati</taxon>
        <taxon>Bacillota</taxon>
        <taxon>Bacilli</taxon>
        <taxon>Bacillales</taxon>
        <taxon>Guptibacillaceae</taxon>
        <taxon>Guptibacillus</taxon>
    </lineage>
</organism>
<dbReference type="GO" id="GO:0006950">
    <property type="term" value="P:response to stress"/>
    <property type="evidence" value="ECO:0007669"/>
    <property type="project" value="UniProtKB-ARBA"/>
</dbReference>
<evidence type="ECO:0000259" key="8">
    <source>
        <dbReference type="Pfam" id="PF08281"/>
    </source>
</evidence>
<dbReference type="InterPro" id="IPR014284">
    <property type="entry name" value="RNA_pol_sigma-70_dom"/>
</dbReference>
<feature type="domain" description="RNA polymerase sigma-70 region 2" evidence="7">
    <location>
        <begin position="4"/>
        <end position="59"/>
    </location>
</feature>
<dbReference type="InterPro" id="IPR013324">
    <property type="entry name" value="RNA_pol_sigma_r3/r4-like"/>
</dbReference>
<keyword evidence="3 6" id="KW-0731">Sigma factor</keyword>
<evidence type="ECO:0000256" key="5">
    <source>
        <dbReference type="ARBA" id="ARBA00023163"/>
    </source>
</evidence>
<dbReference type="PANTHER" id="PTHR43133:SF60">
    <property type="entry name" value="RNA POLYMERASE SIGMA FACTOR SIGV"/>
    <property type="match status" value="1"/>
</dbReference>
<keyword evidence="4 6" id="KW-0238">DNA-binding</keyword>
<dbReference type="AlphaFoldDB" id="A0A4U1MJC5"/>
<evidence type="ECO:0000259" key="7">
    <source>
        <dbReference type="Pfam" id="PF04542"/>
    </source>
</evidence>
<dbReference type="NCBIfam" id="TIGR02937">
    <property type="entry name" value="sigma70-ECF"/>
    <property type="match status" value="1"/>
</dbReference>
<dbReference type="PROSITE" id="PS01063">
    <property type="entry name" value="SIGMA70_ECF"/>
    <property type="match status" value="1"/>
</dbReference>
<dbReference type="InterPro" id="IPR013249">
    <property type="entry name" value="RNA_pol_sigma70_r4_t2"/>
</dbReference>
<dbReference type="Gene3D" id="1.10.10.10">
    <property type="entry name" value="Winged helix-like DNA-binding domain superfamily/Winged helix DNA-binding domain"/>
    <property type="match status" value="1"/>
</dbReference>
<evidence type="ECO:0000256" key="3">
    <source>
        <dbReference type="ARBA" id="ARBA00023082"/>
    </source>
</evidence>
<dbReference type="Proteomes" id="UP000310541">
    <property type="component" value="Unassembled WGS sequence"/>
</dbReference>
<dbReference type="Pfam" id="PF04542">
    <property type="entry name" value="Sigma70_r2"/>
    <property type="match status" value="1"/>
</dbReference>
<sequence length="156" mass="18454">MYLLAYSYVQDKGSAEDIAQEVFLKAFKNLKRFRGEASLQTWLYRITVNTAKDHLRKKSFQLLKNPTGFFDNFLRSQSSEQLYIEHEGNREVLDYVYDLPRKYREIIVLHYFHEQTVTEVSQALDLNLNTVKTRLSRARNLLKKNMLDQKEANLNG</sequence>
<name>A0A4U1MJC5_9BACL</name>
<evidence type="ECO:0000313" key="9">
    <source>
        <dbReference type="EMBL" id="TKD71509.1"/>
    </source>
</evidence>
<dbReference type="GO" id="GO:0006352">
    <property type="term" value="P:DNA-templated transcription initiation"/>
    <property type="evidence" value="ECO:0007669"/>
    <property type="project" value="InterPro"/>
</dbReference>
<dbReference type="InterPro" id="IPR039425">
    <property type="entry name" value="RNA_pol_sigma-70-like"/>
</dbReference>
<dbReference type="Gene3D" id="1.10.1740.10">
    <property type="match status" value="1"/>
</dbReference>
<proteinExistence type="inferred from homology"/>
<dbReference type="CDD" id="cd06171">
    <property type="entry name" value="Sigma70_r4"/>
    <property type="match status" value="1"/>
</dbReference>